<dbReference type="InterPro" id="IPR014756">
    <property type="entry name" value="Ig_E-set"/>
</dbReference>
<dbReference type="Pfam" id="PF07691">
    <property type="entry name" value="PA14"/>
    <property type="match status" value="1"/>
</dbReference>
<evidence type="ECO:0000256" key="5">
    <source>
        <dbReference type="SAM" id="SignalP"/>
    </source>
</evidence>
<sequence>MFRYSCKFTINILLLASLRIGEPFRLLNAGVELHDGLAPYEVGLVGRVEDPKTTTPEHASLLTAAEQVFATIPLVFVSVNLSELVATARFQNALRSTLFALNAQRRGVRDAQKVIELTKCRRVIDPELSQDDLRELSSDLRYNTQQLEYFDDSESFRLAPNVSLSEPLHERTTRCEQGRAGSPAWNCTKISDELKHVLCGHEGTFAWSSSSYAVAETAQTIRLAVRRTGGGVGSVSVRYAIRHITTDTSDLSPTAAYTLSTVLQFDAGVTELSFLLTVHDDRSFEGNEVAVAELTSPRGGATIGAQRRATITIVDDDSPHASAQHSRVVGASRGIAGTSSQTVVLAYSGTGIKMHTGGDIFDVNFEPLFFSFVSRGETKNRKYLRLPYASELSRFDTTIHDVGNGTYFGWWNGTKVGVYKQHTSVVALGGLCGEYYQNTKLWAKEAVVRTDAQIKFRWEYGYLKVGDSPQIELGLDTNFVRWSGRLCPSYSEPYFLYVTTLGEGTGVRLWFDGRLIADSWRARNYPEFGLKVPIHSKAGHLHSIVLELRLSRPAQGCFLGGRKRDLVGCNKGISLEWSSTSTSRTIISPDYLFLSRAFIDGHPAHLVKFLRTRATTIGSIVDAGNGTYFAFVRPKISGVHELAVTIHDLHIKGSPFLHVVESNAAVAYASSADWGPGLETATVNVATNFTATARDAYGNSVLGEDEYISCGIISDTNGSCSNSFGNGSTICTYTPLKSGQAELEVRYRGAHVMGSPFRVHISDGAVAGNTTRAFGPGLSFAIAGQLTNFSVAASDTGNNRIDDVGLSRVSNFSAVLTHRVQTSQTVTALVHAMGNGIYSFAYNATLAGEYDLVVSQENVAQSPFSLCLPSITAARVLPGAIDASQSSPVGKGVEMYVVACARAPVVVHPRDSHCGRWRPQRLDWGPLRNNRGMLVPNPTDTKISVGALRLLFEGAFSPNAPDLLHVYELTYFHKRGADAFLRLSWARTSESQPTMIPARAFFRASALGSARIEVDISPGSASGETSTLASAPRTHTAAAWDSIGIVEIRDSCANLRHQGGDALAVFAEGPDDVRIDAPLTDHGNGTYEPLIFAMVSGTYTISAVVGLPRARAHFTLTSNSQTEIESTFREAHVVGSPWKVKILPGVISRHTTSVSGEELAAGVAAGNPVLLTLNTRDAAYNSLANLSSAEVARFSATLTLQKNAAQEAKVKANIIPLDGGTATQGQYAVNFILSAAGTHRLWVSLDGMLIARMPQEIICRPGRVSPSWSGVSGNLPRTTVAAEQSAPDHHFIVRARDSFGNAIATGGEAFRVQLRGARSARGIADDRGDGTYAIRYSTAHLEPGIYNVHVDLATRIFSTRRVVAGGGGLTAAYFANGGFFGEPAAVYQEVGPIMHDWGDGELVAGAVDYVSIRWTGLLASPRTALFTLDLRISDSNDAARVYVEGVLVAEAIGGTLVGSGQVYLLRGALHAITVEYHESIGTAAIALAWSSREVSHQPIASYYLYPSWMPIDGSPFALELSSRNKSA</sequence>
<dbReference type="SMART" id="SM00557">
    <property type="entry name" value="IG_FLMN"/>
    <property type="match status" value="2"/>
</dbReference>
<protein>
    <recommendedName>
        <fullName evidence="6">PA14 domain-containing protein</fullName>
    </recommendedName>
</protein>
<dbReference type="OrthoDB" id="205344at2759"/>
<dbReference type="InterPro" id="IPR011658">
    <property type="entry name" value="PA14_dom"/>
</dbReference>
<feature type="repeat" description="Filamin" evidence="4">
    <location>
        <begin position="763"/>
        <end position="868"/>
    </location>
</feature>
<dbReference type="GO" id="GO:0007154">
    <property type="term" value="P:cell communication"/>
    <property type="evidence" value="ECO:0007669"/>
    <property type="project" value="InterPro"/>
</dbReference>
<evidence type="ECO:0000256" key="2">
    <source>
        <dbReference type="ARBA" id="ARBA00022737"/>
    </source>
</evidence>
<gene>
    <name evidence="7" type="ORF">AURANDRAFT_66237</name>
</gene>
<keyword evidence="1 5" id="KW-0732">Signal</keyword>
<dbReference type="GO" id="GO:0016020">
    <property type="term" value="C:membrane"/>
    <property type="evidence" value="ECO:0007669"/>
    <property type="project" value="InterPro"/>
</dbReference>
<dbReference type="GO" id="GO:0051015">
    <property type="term" value="F:actin filament binding"/>
    <property type="evidence" value="ECO:0007669"/>
    <property type="project" value="InterPro"/>
</dbReference>
<name>F0YGU4_AURAN</name>
<feature type="domain" description="PA14" evidence="6">
    <location>
        <begin position="1364"/>
        <end position="1503"/>
    </location>
</feature>
<dbReference type="InterPro" id="IPR038081">
    <property type="entry name" value="CalX-like_sf"/>
</dbReference>
<evidence type="ECO:0000313" key="8">
    <source>
        <dbReference type="Proteomes" id="UP000002729"/>
    </source>
</evidence>
<dbReference type="SUPFAM" id="SSF56988">
    <property type="entry name" value="Anthrax protective antigen"/>
    <property type="match status" value="2"/>
</dbReference>
<dbReference type="InterPro" id="IPR013783">
    <property type="entry name" value="Ig-like_fold"/>
</dbReference>
<feature type="repeat" description="Filamin" evidence="4">
    <location>
        <begin position="620"/>
        <end position="660"/>
    </location>
</feature>
<dbReference type="PANTHER" id="PTHR38537:SF8">
    <property type="entry name" value="FILAMIN-A"/>
    <property type="match status" value="1"/>
</dbReference>
<dbReference type="SUPFAM" id="SSF81296">
    <property type="entry name" value="E set domains"/>
    <property type="match status" value="6"/>
</dbReference>
<dbReference type="PROSITE" id="PS50194">
    <property type="entry name" value="FILAMIN_REPEAT"/>
    <property type="match status" value="3"/>
</dbReference>
<dbReference type="InterPro" id="IPR017868">
    <property type="entry name" value="Filamin/ABP280_repeat-like"/>
</dbReference>
<dbReference type="Gene3D" id="3.90.182.10">
    <property type="entry name" value="Toxin - Anthrax Protective Antigen,domain 1"/>
    <property type="match status" value="2"/>
</dbReference>
<dbReference type="Proteomes" id="UP000002729">
    <property type="component" value="Unassembled WGS sequence"/>
</dbReference>
<feature type="chain" id="PRO_5003264627" description="PA14 domain-containing protein" evidence="5">
    <location>
        <begin position="24"/>
        <end position="1527"/>
    </location>
</feature>
<evidence type="ECO:0000313" key="7">
    <source>
        <dbReference type="EMBL" id="EGB05743.1"/>
    </source>
</evidence>
<dbReference type="InterPro" id="IPR044801">
    <property type="entry name" value="Filamin"/>
</dbReference>
<evidence type="ECO:0000259" key="6">
    <source>
        <dbReference type="PROSITE" id="PS51820"/>
    </source>
</evidence>
<accession>F0YGU4</accession>
<keyword evidence="8" id="KW-1185">Reference proteome</keyword>
<dbReference type="PROSITE" id="PS51820">
    <property type="entry name" value="PA14"/>
    <property type="match status" value="2"/>
</dbReference>
<dbReference type="KEGG" id="aaf:AURANDRAFT_66237"/>
<dbReference type="InterPro" id="IPR037524">
    <property type="entry name" value="PA14/GLEYA"/>
</dbReference>
<dbReference type="GO" id="GO:0030036">
    <property type="term" value="P:actin cytoskeleton organization"/>
    <property type="evidence" value="ECO:0007669"/>
    <property type="project" value="InterPro"/>
</dbReference>
<dbReference type="InterPro" id="IPR003644">
    <property type="entry name" value="Calx_beta"/>
</dbReference>
<dbReference type="InParanoid" id="F0YGU4"/>
<dbReference type="PANTHER" id="PTHR38537">
    <property type="entry name" value="JITTERBUG, ISOFORM N"/>
    <property type="match status" value="1"/>
</dbReference>
<dbReference type="GeneID" id="20225705"/>
<dbReference type="SUPFAM" id="SSF141072">
    <property type="entry name" value="CalX-like"/>
    <property type="match status" value="1"/>
</dbReference>
<keyword evidence="3" id="KW-0106">Calcium</keyword>
<feature type="domain" description="PA14" evidence="6">
    <location>
        <begin position="426"/>
        <end position="591"/>
    </location>
</feature>
<feature type="repeat" description="Filamin" evidence="4">
    <location>
        <begin position="675"/>
        <end position="761"/>
    </location>
</feature>
<evidence type="ECO:0000256" key="4">
    <source>
        <dbReference type="PROSITE-ProRule" id="PRU00087"/>
    </source>
</evidence>
<proteinExistence type="predicted"/>
<evidence type="ECO:0000256" key="3">
    <source>
        <dbReference type="ARBA" id="ARBA00022837"/>
    </source>
</evidence>
<dbReference type="InterPro" id="IPR001298">
    <property type="entry name" value="Filamin/ABP280_rpt"/>
</dbReference>
<dbReference type="Gene3D" id="2.60.40.10">
    <property type="entry name" value="Immunoglobulins"/>
    <property type="match status" value="6"/>
</dbReference>
<dbReference type="EMBL" id="GL833139">
    <property type="protein sequence ID" value="EGB05743.1"/>
    <property type="molecule type" value="Genomic_DNA"/>
</dbReference>
<evidence type="ECO:0000256" key="1">
    <source>
        <dbReference type="ARBA" id="ARBA00022729"/>
    </source>
</evidence>
<dbReference type="RefSeq" id="XP_009039582.1">
    <property type="nucleotide sequence ID" value="XM_009041334.1"/>
</dbReference>
<dbReference type="Pfam" id="PF00630">
    <property type="entry name" value="Filamin"/>
    <property type="match status" value="2"/>
</dbReference>
<reference evidence="7 8" key="1">
    <citation type="journal article" date="2011" name="Proc. Natl. Acad. Sci. U.S.A.">
        <title>Niche of harmful alga Aureococcus anophagefferens revealed through ecogenomics.</title>
        <authorList>
            <person name="Gobler C.J."/>
            <person name="Berry D.L."/>
            <person name="Dyhrman S.T."/>
            <person name="Wilhelm S.W."/>
            <person name="Salamov A."/>
            <person name="Lobanov A.V."/>
            <person name="Zhang Y."/>
            <person name="Collier J.L."/>
            <person name="Wurch L.L."/>
            <person name="Kustka A.B."/>
            <person name="Dill B.D."/>
            <person name="Shah M."/>
            <person name="VerBerkmoes N.C."/>
            <person name="Kuo A."/>
            <person name="Terry A."/>
            <person name="Pangilinan J."/>
            <person name="Lindquist E.A."/>
            <person name="Lucas S."/>
            <person name="Paulsen I.T."/>
            <person name="Hattenrath-Lehmann T.K."/>
            <person name="Talmage S.C."/>
            <person name="Walker E.A."/>
            <person name="Koch F."/>
            <person name="Burson A.M."/>
            <person name="Marcoval M.A."/>
            <person name="Tang Y.Z."/>
            <person name="Lecleir G.R."/>
            <person name="Coyne K.J."/>
            <person name="Berg G.M."/>
            <person name="Bertrand E.M."/>
            <person name="Saito M.A."/>
            <person name="Gladyshev V.N."/>
            <person name="Grigoriev I.V."/>
        </authorList>
    </citation>
    <scope>NUCLEOTIDE SEQUENCE [LARGE SCALE GENOMIC DNA]</scope>
    <source>
        <strain evidence="8">CCMP 1984</strain>
    </source>
</reference>
<dbReference type="Pfam" id="PF03160">
    <property type="entry name" value="Calx-beta"/>
    <property type="match status" value="1"/>
</dbReference>
<dbReference type="eggNOG" id="KOG0518">
    <property type="taxonomic scope" value="Eukaryota"/>
</dbReference>
<dbReference type="Gene3D" id="2.60.40.2030">
    <property type="match status" value="1"/>
</dbReference>
<organism evidence="8">
    <name type="scientific">Aureococcus anophagefferens</name>
    <name type="common">Harmful bloom alga</name>
    <dbReference type="NCBI Taxonomy" id="44056"/>
    <lineage>
        <taxon>Eukaryota</taxon>
        <taxon>Sar</taxon>
        <taxon>Stramenopiles</taxon>
        <taxon>Ochrophyta</taxon>
        <taxon>Pelagophyceae</taxon>
        <taxon>Pelagomonadales</taxon>
        <taxon>Pelagomonadaceae</taxon>
        <taxon>Aureococcus</taxon>
    </lineage>
</organism>
<keyword evidence="2" id="KW-0677">Repeat</keyword>
<feature type="signal peptide" evidence="5">
    <location>
        <begin position="1"/>
        <end position="23"/>
    </location>
</feature>